<gene>
    <name evidence="3" type="ORF">BN946_scf184585.g4</name>
</gene>
<organism evidence="3 4">
    <name type="scientific">Pycnoporus cinnabarinus</name>
    <name type="common">Cinnabar-red polypore</name>
    <name type="synonym">Trametes cinnabarina</name>
    <dbReference type="NCBI Taxonomy" id="5643"/>
    <lineage>
        <taxon>Eukaryota</taxon>
        <taxon>Fungi</taxon>
        <taxon>Dikarya</taxon>
        <taxon>Basidiomycota</taxon>
        <taxon>Agaricomycotina</taxon>
        <taxon>Agaricomycetes</taxon>
        <taxon>Polyporales</taxon>
        <taxon>Polyporaceae</taxon>
        <taxon>Trametes</taxon>
    </lineage>
</organism>
<evidence type="ECO:0000259" key="2">
    <source>
        <dbReference type="Pfam" id="PF00652"/>
    </source>
</evidence>
<dbReference type="Proteomes" id="UP000029665">
    <property type="component" value="Unassembled WGS sequence"/>
</dbReference>
<dbReference type="AlphaFoldDB" id="A0A060SNE8"/>
<dbReference type="Pfam" id="PF00652">
    <property type="entry name" value="Ricin_B_lectin"/>
    <property type="match status" value="1"/>
</dbReference>
<dbReference type="OrthoDB" id="2750360at2759"/>
<evidence type="ECO:0000313" key="4">
    <source>
        <dbReference type="Proteomes" id="UP000029665"/>
    </source>
</evidence>
<reference evidence="3" key="1">
    <citation type="submission" date="2014-01" db="EMBL/GenBank/DDBJ databases">
        <title>The genome of the white-rot fungus Pycnoporus cinnabarinus: a basidiomycete model with a versatile arsenal for lignocellulosic biomass breakdown.</title>
        <authorList>
            <person name="Levasseur A."/>
            <person name="Lomascolo A."/>
            <person name="Ruiz-Duenas F.J."/>
            <person name="Uzan E."/>
            <person name="Piumi F."/>
            <person name="Kues U."/>
            <person name="Ram A.F.J."/>
            <person name="Murat C."/>
            <person name="Haon M."/>
            <person name="Benoit I."/>
            <person name="Arfi Y."/>
            <person name="Chevret D."/>
            <person name="Drula E."/>
            <person name="Kwon M.J."/>
            <person name="Gouret P."/>
            <person name="Lesage-Meessen L."/>
            <person name="Lombard V."/>
            <person name="Mariette J."/>
            <person name="Noirot C."/>
            <person name="Park J."/>
            <person name="Patyshakuliyeva A."/>
            <person name="Wieneger R.A.B."/>
            <person name="Wosten H.A.B."/>
            <person name="Martin F."/>
            <person name="Coutinho P.M."/>
            <person name="de Vries R."/>
            <person name="Martinez A.T."/>
            <person name="Klopp C."/>
            <person name="Pontarotti P."/>
            <person name="Henrissat B."/>
            <person name="Record E."/>
        </authorList>
    </citation>
    <scope>NUCLEOTIDE SEQUENCE [LARGE SCALE GENOMIC DNA]</scope>
    <source>
        <strain evidence="3">BRFM137</strain>
    </source>
</reference>
<sequence>MLAFITVVSSALALATSVAADFVPAGSAAHFFSSQNSSLVFAPQFAASGASLVASLAGDGSPDDITALYAIHGSGVPTQIAYGDFCITAKGVVPESATQTLYVAECDSTDPAQLWTLNADPQTVSNADGNCITLGRAAKGVSVVLDFCNDILEHLQLWDPKPISA</sequence>
<dbReference type="PROSITE" id="PS50231">
    <property type="entry name" value="RICIN_B_LECTIN"/>
    <property type="match status" value="1"/>
</dbReference>
<keyword evidence="4" id="KW-1185">Reference proteome</keyword>
<dbReference type="EMBL" id="CCBP010000284">
    <property type="protein sequence ID" value="CDO75691.1"/>
    <property type="molecule type" value="Genomic_DNA"/>
</dbReference>
<comment type="caution">
    <text evidence="3">The sequence shown here is derived from an EMBL/GenBank/DDBJ whole genome shotgun (WGS) entry which is preliminary data.</text>
</comment>
<keyword evidence="1" id="KW-0732">Signal</keyword>
<dbReference type="OMA" id="PTQLWVI"/>
<name>A0A060SNE8_PYCCI</name>
<dbReference type="SUPFAM" id="SSF50370">
    <property type="entry name" value="Ricin B-like lectins"/>
    <property type="match status" value="1"/>
</dbReference>
<proteinExistence type="predicted"/>
<dbReference type="InterPro" id="IPR000772">
    <property type="entry name" value="Ricin_B_lectin"/>
</dbReference>
<dbReference type="HOGENOM" id="CLU_1611628_0_0_1"/>
<feature type="signal peptide" evidence="1">
    <location>
        <begin position="1"/>
        <end position="20"/>
    </location>
</feature>
<dbReference type="Gene3D" id="2.80.10.50">
    <property type="match status" value="1"/>
</dbReference>
<feature type="domain" description="Ricin B lectin" evidence="2">
    <location>
        <begin position="84"/>
        <end position="159"/>
    </location>
</feature>
<accession>A0A060SNE8</accession>
<dbReference type="InterPro" id="IPR035992">
    <property type="entry name" value="Ricin_B-like_lectins"/>
</dbReference>
<evidence type="ECO:0000313" key="3">
    <source>
        <dbReference type="EMBL" id="CDO75691.1"/>
    </source>
</evidence>
<feature type="chain" id="PRO_5001591326" description="Ricin B lectin domain-containing protein" evidence="1">
    <location>
        <begin position="21"/>
        <end position="165"/>
    </location>
</feature>
<evidence type="ECO:0000256" key="1">
    <source>
        <dbReference type="SAM" id="SignalP"/>
    </source>
</evidence>
<protein>
    <recommendedName>
        <fullName evidence="2">Ricin B lectin domain-containing protein</fullName>
    </recommendedName>
</protein>